<accession>A0A401TW70</accession>
<comment type="caution">
    <text evidence="1">The sequence shown here is derived from an EMBL/GenBank/DDBJ whole genome shotgun (WGS) entry which is preliminary data.</text>
</comment>
<name>A0A401TW70_CHIPU</name>
<dbReference type="STRING" id="137246.A0A401TW70"/>
<keyword evidence="2" id="KW-1185">Reference proteome</keyword>
<proteinExistence type="predicted"/>
<reference evidence="1 2" key="1">
    <citation type="journal article" date="2018" name="Nat. Ecol. Evol.">
        <title>Shark genomes provide insights into elasmobranch evolution and the origin of vertebrates.</title>
        <authorList>
            <person name="Hara Y"/>
            <person name="Yamaguchi K"/>
            <person name="Onimaru K"/>
            <person name="Kadota M"/>
            <person name="Koyanagi M"/>
            <person name="Keeley SD"/>
            <person name="Tatsumi K"/>
            <person name="Tanaka K"/>
            <person name="Motone F"/>
            <person name="Kageyama Y"/>
            <person name="Nozu R"/>
            <person name="Adachi N"/>
            <person name="Nishimura O"/>
            <person name="Nakagawa R"/>
            <person name="Tanegashima C"/>
            <person name="Kiyatake I"/>
            <person name="Matsumoto R"/>
            <person name="Murakumo K"/>
            <person name="Nishida K"/>
            <person name="Terakita A"/>
            <person name="Kuratani S"/>
            <person name="Sato K"/>
            <person name="Hyodo S Kuraku.S."/>
        </authorList>
    </citation>
    <scope>NUCLEOTIDE SEQUENCE [LARGE SCALE GENOMIC DNA]</scope>
</reference>
<evidence type="ECO:0000313" key="1">
    <source>
        <dbReference type="EMBL" id="GCC46860.1"/>
    </source>
</evidence>
<evidence type="ECO:0000313" key="2">
    <source>
        <dbReference type="Proteomes" id="UP000287033"/>
    </source>
</evidence>
<organism evidence="1 2">
    <name type="scientific">Chiloscyllium punctatum</name>
    <name type="common">Brownbanded bambooshark</name>
    <name type="synonym">Hemiscyllium punctatum</name>
    <dbReference type="NCBI Taxonomy" id="137246"/>
    <lineage>
        <taxon>Eukaryota</taxon>
        <taxon>Metazoa</taxon>
        <taxon>Chordata</taxon>
        <taxon>Craniata</taxon>
        <taxon>Vertebrata</taxon>
        <taxon>Chondrichthyes</taxon>
        <taxon>Elasmobranchii</taxon>
        <taxon>Galeomorphii</taxon>
        <taxon>Galeoidea</taxon>
        <taxon>Orectolobiformes</taxon>
        <taxon>Hemiscylliidae</taxon>
        <taxon>Chiloscyllium</taxon>
    </lineage>
</organism>
<dbReference type="Proteomes" id="UP000287033">
    <property type="component" value="Unassembled WGS sequence"/>
</dbReference>
<protein>
    <submittedName>
        <fullName evidence="1">Uncharacterized protein</fullName>
    </submittedName>
</protein>
<dbReference type="OrthoDB" id="430364at2759"/>
<sequence>ELEKQKGVIRATMLQSASLKKDAVNGTLTSLDDTYAMGEGLKRSALSSSLRDLSDAGKWYGRDSDRSTLWGDGGGCHNETNHSGYPLGCSSDSRTLMVTKLPLSPSVLGLNGLSPGSVTCLFLPDLCQLWVLLLTQG</sequence>
<dbReference type="EMBL" id="BEZZ01192139">
    <property type="protein sequence ID" value="GCC46860.1"/>
    <property type="molecule type" value="Genomic_DNA"/>
</dbReference>
<feature type="non-terminal residue" evidence="1">
    <location>
        <position position="1"/>
    </location>
</feature>
<dbReference type="AlphaFoldDB" id="A0A401TW70"/>
<gene>
    <name evidence="1" type="ORF">chiPu_0030749</name>
</gene>